<evidence type="ECO:0000256" key="1">
    <source>
        <dbReference type="ARBA" id="ARBA00007665"/>
    </source>
</evidence>
<evidence type="ECO:0000259" key="2">
    <source>
        <dbReference type="Pfam" id="PF01205"/>
    </source>
</evidence>
<dbReference type="Proteomes" id="UP000664859">
    <property type="component" value="Unassembled WGS sequence"/>
</dbReference>
<dbReference type="GO" id="GO:0006446">
    <property type="term" value="P:regulation of translational initiation"/>
    <property type="evidence" value="ECO:0007669"/>
    <property type="project" value="TreeGrafter"/>
</dbReference>
<organism evidence="3 4">
    <name type="scientific">Tribonema minus</name>
    <dbReference type="NCBI Taxonomy" id="303371"/>
    <lineage>
        <taxon>Eukaryota</taxon>
        <taxon>Sar</taxon>
        <taxon>Stramenopiles</taxon>
        <taxon>Ochrophyta</taxon>
        <taxon>PX clade</taxon>
        <taxon>Xanthophyceae</taxon>
        <taxon>Tribonematales</taxon>
        <taxon>Tribonemataceae</taxon>
        <taxon>Tribonema</taxon>
    </lineage>
</organism>
<protein>
    <submittedName>
        <fullName evidence="3">Ribosomal protein S5 domain 2-type protein</fullName>
    </submittedName>
</protein>
<dbReference type="SUPFAM" id="SSF54211">
    <property type="entry name" value="Ribosomal protein S5 domain 2-like"/>
    <property type="match status" value="1"/>
</dbReference>
<dbReference type="InterPro" id="IPR023582">
    <property type="entry name" value="Impact"/>
</dbReference>
<name>A0A836CPZ6_9STRA</name>
<dbReference type="PANTHER" id="PTHR16301">
    <property type="entry name" value="IMPACT-RELATED"/>
    <property type="match status" value="1"/>
</dbReference>
<dbReference type="OrthoDB" id="10262814at2759"/>
<dbReference type="PANTHER" id="PTHR16301:SF20">
    <property type="entry name" value="IMPACT FAMILY MEMBER YIGZ"/>
    <property type="match status" value="1"/>
</dbReference>
<accession>A0A836CPZ6</accession>
<proteinExistence type="inferred from homology"/>
<dbReference type="GO" id="GO:0005840">
    <property type="term" value="C:ribosome"/>
    <property type="evidence" value="ECO:0007669"/>
    <property type="project" value="UniProtKB-KW"/>
</dbReference>
<dbReference type="GO" id="GO:0005737">
    <property type="term" value="C:cytoplasm"/>
    <property type="evidence" value="ECO:0007669"/>
    <property type="project" value="TreeGrafter"/>
</dbReference>
<evidence type="ECO:0000313" key="3">
    <source>
        <dbReference type="EMBL" id="KAG5191411.1"/>
    </source>
</evidence>
<dbReference type="InterPro" id="IPR020568">
    <property type="entry name" value="Ribosomal_Su5_D2-typ_SF"/>
</dbReference>
<comment type="caution">
    <text evidence="3">The sequence shown here is derived from an EMBL/GenBank/DDBJ whole genome shotgun (WGS) entry which is preliminary data.</text>
</comment>
<evidence type="ECO:0000313" key="4">
    <source>
        <dbReference type="Proteomes" id="UP000664859"/>
    </source>
</evidence>
<comment type="similarity">
    <text evidence="1">Belongs to the IMPACT family.</text>
</comment>
<feature type="domain" description="Impact N-terminal" evidence="2">
    <location>
        <begin position="25"/>
        <end position="127"/>
    </location>
</feature>
<reference evidence="3" key="1">
    <citation type="submission" date="2021-02" db="EMBL/GenBank/DDBJ databases">
        <title>First Annotated Genome of the Yellow-green Alga Tribonema minus.</title>
        <authorList>
            <person name="Mahan K.M."/>
        </authorList>
    </citation>
    <scope>NUCLEOTIDE SEQUENCE</scope>
    <source>
        <strain evidence="3">UTEX B ZZ1240</strain>
    </source>
</reference>
<keyword evidence="3" id="KW-0689">Ribosomal protein</keyword>
<dbReference type="AlphaFoldDB" id="A0A836CPZ6"/>
<dbReference type="InterPro" id="IPR001498">
    <property type="entry name" value="Impact_N"/>
</dbReference>
<dbReference type="Pfam" id="PF01205">
    <property type="entry name" value="Impact_N"/>
    <property type="match status" value="1"/>
</dbReference>
<dbReference type="InterPro" id="IPR036956">
    <property type="entry name" value="Impact_N_sf"/>
</dbReference>
<dbReference type="Gene3D" id="3.30.230.30">
    <property type="entry name" value="Impact, N-terminal domain"/>
    <property type="match status" value="1"/>
</dbReference>
<sequence>MSSKGATTDDITTVVGITAAEDTIKKSRFIGYCCAAPTFADGMALLDVVKGDHPKARHVCWAWQGVKTESRYNDDGEPSGTAGQPILASIQGEGLSQTFVAVVRYFGGVLLGTGGLVRAYGGTARLCLRAAENGGALGGGLGTAHLCLRAAEKTVKIPQAEVRVEAPMALVGALYAATNKCVRVREEFTADAVILTVSTERALAQGVIDHVIDATRGAAKATIVGE</sequence>
<keyword evidence="4" id="KW-1185">Reference proteome</keyword>
<keyword evidence="3" id="KW-0687">Ribonucleoprotein</keyword>
<dbReference type="EMBL" id="JAFCMP010000020">
    <property type="protein sequence ID" value="KAG5191411.1"/>
    <property type="molecule type" value="Genomic_DNA"/>
</dbReference>
<gene>
    <name evidence="3" type="ORF">JKP88DRAFT_352345</name>
</gene>